<dbReference type="Gene3D" id="3.30.565.10">
    <property type="entry name" value="Histidine kinase-like ATPase, C-terminal domain"/>
    <property type="match status" value="1"/>
</dbReference>
<feature type="transmembrane region" description="Helical" evidence="1">
    <location>
        <begin position="115"/>
        <end position="134"/>
    </location>
</feature>
<keyword evidence="1" id="KW-0812">Transmembrane</keyword>
<dbReference type="OrthoDB" id="1652078at2"/>
<sequence length="437" mass="50647">MIFTEQLLAVVSMFENYFLVGMIFLVLTKHLNLKNIITCMFITIIQALLVYYFLSYESLGYLISVIAILILNRYKKEKIGTYFLIASIYIFFLENVLGILFLLIQKIFDLSEISVIAYIILCTSIQGLITVFQLNKYNVDFNQIHYVSEFEKKILEVIAFGIMFSVTFLNIVCDVLGLSQKVFSLISVVHLLIFVLVGWIIYMKALAYKNKIILQEQKDQERVFKKHLKEIYDYYEDVVAFRHDYKNMLLTLGRKIESTKNTELIEYFQEITDYSNRNLNSGISAIMFSKIQNIESPRIQSILFSKISQANKLGININLSIYGKVKFFQIQELVITRIISNILDNAIESAAQQKNKGVEIALMTYEKNTEIIIKNLLDNVNDVNIDNWMKKDVSSKGENRGNGLNIVKNLIEKNPMIRLQYGIEDNAINFQIRIEGK</sequence>
<dbReference type="Proteomes" id="UP000051054">
    <property type="component" value="Unassembled WGS sequence"/>
</dbReference>
<dbReference type="STRING" id="1423755.FC40_GL000439"/>
<dbReference type="PANTHER" id="PTHR40448">
    <property type="entry name" value="TWO-COMPONENT SENSOR HISTIDINE KINASE"/>
    <property type="match status" value="1"/>
</dbReference>
<feature type="domain" description="Sensor histidine kinase NatK-like C-terminal" evidence="2">
    <location>
        <begin position="334"/>
        <end position="434"/>
    </location>
</feature>
<dbReference type="InterPro" id="IPR036890">
    <property type="entry name" value="HATPase_C_sf"/>
</dbReference>
<dbReference type="PATRIC" id="fig|1423755.3.peg.489"/>
<dbReference type="EMBL" id="AZGD01000087">
    <property type="protein sequence ID" value="KRM19146.1"/>
    <property type="molecule type" value="Genomic_DNA"/>
</dbReference>
<feature type="transmembrane region" description="Helical" evidence="1">
    <location>
        <begin position="154"/>
        <end position="177"/>
    </location>
</feature>
<evidence type="ECO:0000313" key="4">
    <source>
        <dbReference type="Proteomes" id="UP000051054"/>
    </source>
</evidence>
<feature type="transmembrane region" description="Helical" evidence="1">
    <location>
        <begin position="59"/>
        <end position="74"/>
    </location>
</feature>
<evidence type="ECO:0000313" key="3">
    <source>
        <dbReference type="EMBL" id="KRM19146.1"/>
    </source>
</evidence>
<keyword evidence="1" id="KW-0472">Membrane</keyword>
<dbReference type="AlphaFoldDB" id="A0A0R1WML2"/>
<dbReference type="PANTHER" id="PTHR40448:SF1">
    <property type="entry name" value="TWO-COMPONENT SENSOR HISTIDINE KINASE"/>
    <property type="match status" value="1"/>
</dbReference>
<dbReference type="SUPFAM" id="SSF55874">
    <property type="entry name" value="ATPase domain of HSP90 chaperone/DNA topoisomerase II/histidine kinase"/>
    <property type="match status" value="1"/>
</dbReference>
<name>A0A0R1WML2_9LACO</name>
<comment type="caution">
    <text evidence="3">The sequence shown here is derived from an EMBL/GenBank/DDBJ whole genome shotgun (WGS) entry which is preliminary data.</text>
</comment>
<feature type="transmembrane region" description="Helical" evidence="1">
    <location>
        <begin position="81"/>
        <end position="103"/>
    </location>
</feature>
<gene>
    <name evidence="3" type="ORF">FC40_GL000439</name>
</gene>
<reference evidence="3 4" key="1">
    <citation type="journal article" date="2015" name="Genome Announc.">
        <title>Expanding the biotechnology potential of lactobacilli through comparative genomics of 213 strains and associated genera.</title>
        <authorList>
            <person name="Sun Z."/>
            <person name="Harris H.M."/>
            <person name="McCann A."/>
            <person name="Guo C."/>
            <person name="Argimon S."/>
            <person name="Zhang W."/>
            <person name="Yang X."/>
            <person name="Jeffery I.B."/>
            <person name="Cooney J.C."/>
            <person name="Kagawa T.F."/>
            <person name="Liu W."/>
            <person name="Song Y."/>
            <person name="Salvetti E."/>
            <person name="Wrobel A."/>
            <person name="Rasinkangas P."/>
            <person name="Parkhill J."/>
            <person name="Rea M.C."/>
            <person name="O'Sullivan O."/>
            <person name="Ritari J."/>
            <person name="Douillard F.P."/>
            <person name="Paul Ross R."/>
            <person name="Yang R."/>
            <person name="Briner A.E."/>
            <person name="Felis G.E."/>
            <person name="de Vos W.M."/>
            <person name="Barrangou R."/>
            <person name="Klaenhammer T.R."/>
            <person name="Caufield P.W."/>
            <person name="Cui Y."/>
            <person name="Zhang H."/>
            <person name="O'Toole P.W."/>
        </authorList>
    </citation>
    <scope>NUCLEOTIDE SEQUENCE [LARGE SCALE GENOMIC DNA]</scope>
    <source>
        <strain evidence="3 4">DSM 18933</strain>
    </source>
</reference>
<organism evidence="3 4">
    <name type="scientific">Ligilactobacillus hayakitensis DSM 18933 = JCM 14209</name>
    <dbReference type="NCBI Taxonomy" id="1423755"/>
    <lineage>
        <taxon>Bacteria</taxon>
        <taxon>Bacillati</taxon>
        <taxon>Bacillota</taxon>
        <taxon>Bacilli</taxon>
        <taxon>Lactobacillales</taxon>
        <taxon>Lactobacillaceae</taxon>
        <taxon>Ligilactobacillus</taxon>
    </lineage>
</organism>
<proteinExistence type="predicted"/>
<evidence type="ECO:0000259" key="2">
    <source>
        <dbReference type="Pfam" id="PF14501"/>
    </source>
</evidence>
<evidence type="ECO:0000256" key="1">
    <source>
        <dbReference type="SAM" id="Phobius"/>
    </source>
</evidence>
<dbReference type="InterPro" id="IPR032834">
    <property type="entry name" value="NatK-like_C"/>
</dbReference>
<protein>
    <recommendedName>
        <fullName evidence="2">Sensor histidine kinase NatK-like C-terminal domain-containing protein</fullName>
    </recommendedName>
</protein>
<feature type="transmembrane region" description="Helical" evidence="1">
    <location>
        <begin position="6"/>
        <end position="28"/>
    </location>
</feature>
<accession>A0A0R1WML2</accession>
<keyword evidence="1" id="KW-1133">Transmembrane helix</keyword>
<dbReference type="GO" id="GO:0042802">
    <property type="term" value="F:identical protein binding"/>
    <property type="evidence" value="ECO:0007669"/>
    <property type="project" value="TreeGrafter"/>
</dbReference>
<dbReference type="eggNOG" id="COG3290">
    <property type="taxonomic scope" value="Bacteria"/>
</dbReference>
<feature type="transmembrane region" description="Helical" evidence="1">
    <location>
        <begin position="183"/>
        <end position="202"/>
    </location>
</feature>
<dbReference type="Pfam" id="PF14501">
    <property type="entry name" value="HATPase_c_5"/>
    <property type="match status" value="1"/>
</dbReference>
<keyword evidence="4" id="KW-1185">Reference proteome</keyword>